<organism evidence="2 3">
    <name type="scientific">Phytohabitans flavus</name>
    <dbReference type="NCBI Taxonomy" id="1076124"/>
    <lineage>
        <taxon>Bacteria</taxon>
        <taxon>Bacillati</taxon>
        <taxon>Actinomycetota</taxon>
        <taxon>Actinomycetes</taxon>
        <taxon>Micromonosporales</taxon>
        <taxon>Micromonosporaceae</taxon>
    </lineage>
</organism>
<proteinExistence type="predicted"/>
<dbReference type="InterPro" id="IPR037401">
    <property type="entry name" value="SnoaL-like"/>
</dbReference>
<dbReference type="CDD" id="cd00531">
    <property type="entry name" value="NTF2_like"/>
    <property type="match status" value="1"/>
</dbReference>
<dbReference type="AlphaFoldDB" id="A0A6F8XRZ5"/>
<protein>
    <recommendedName>
        <fullName evidence="1">SnoaL-like domain-containing protein</fullName>
    </recommendedName>
</protein>
<feature type="domain" description="SnoaL-like" evidence="1">
    <location>
        <begin position="2"/>
        <end position="129"/>
    </location>
</feature>
<keyword evidence="3" id="KW-1185">Reference proteome</keyword>
<dbReference type="Gene3D" id="3.10.450.50">
    <property type="match status" value="1"/>
</dbReference>
<dbReference type="Proteomes" id="UP000502508">
    <property type="component" value="Chromosome"/>
</dbReference>
<reference evidence="2 3" key="1">
    <citation type="submission" date="2020-03" db="EMBL/GenBank/DDBJ databases">
        <title>Whole genome shotgun sequence of Phytohabitans flavus NBRC 107702.</title>
        <authorList>
            <person name="Komaki H."/>
            <person name="Tamura T."/>
        </authorList>
    </citation>
    <scope>NUCLEOTIDE SEQUENCE [LARGE SCALE GENOMIC DNA]</scope>
    <source>
        <strain evidence="2 3">NBRC 107702</strain>
    </source>
</reference>
<name>A0A6F8XRZ5_9ACTN</name>
<dbReference type="RefSeq" id="WP_173036595.1">
    <property type="nucleotide sequence ID" value="NZ_AP022870.1"/>
</dbReference>
<dbReference type="EMBL" id="AP022870">
    <property type="protein sequence ID" value="BCB76586.1"/>
    <property type="molecule type" value="Genomic_DNA"/>
</dbReference>
<accession>A0A6F8XRZ5</accession>
<dbReference type="InterPro" id="IPR032710">
    <property type="entry name" value="NTF2-like_dom_sf"/>
</dbReference>
<dbReference type="Pfam" id="PF13577">
    <property type="entry name" value="SnoaL_4"/>
    <property type="match status" value="1"/>
</dbReference>
<evidence type="ECO:0000313" key="3">
    <source>
        <dbReference type="Proteomes" id="UP000502508"/>
    </source>
</evidence>
<gene>
    <name evidence="2" type="ORF">Pflav_029960</name>
</gene>
<sequence>MTAEIRAAVDAVMAEWAWHIDHGDVDALVALFTDDARYVAGGVTLDGKGEIEERYRSRTRHGARTTRHVYSGLRLTEVTPAAVRATSTWICYAANAPAPVEGTRVFLVADFLDRLTHCADGRWRLAERTIVDVFRDSTLAPVRVPV</sequence>
<dbReference type="SUPFAM" id="SSF54427">
    <property type="entry name" value="NTF2-like"/>
    <property type="match status" value="1"/>
</dbReference>
<reference evidence="2 3" key="2">
    <citation type="submission" date="2020-03" db="EMBL/GenBank/DDBJ databases">
        <authorList>
            <person name="Ichikawa N."/>
            <person name="Kimura A."/>
            <person name="Kitahashi Y."/>
            <person name="Uohara A."/>
        </authorList>
    </citation>
    <scope>NUCLEOTIDE SEQUENCE [LARGE SCALE GENOMIC DNA]</scope>
    <source>
        <strain evidence="2 3">NBRC 107702</strain>
    </source>
</reference>
<evidence type="ECO:0000259" key="1">
    <source>
        <dbReference type="Pfam" id="PF13577"/>
    </source>
</evidence>
<evidence type="ECO:0000313" key="2">
    <source>
        <dbReference type="EMBL" id="BCB76586.1"/>
    </source>
</evidence>
<dbReference type="KEGG" id="pfla:Pflav_029960"/>